<feature type="region of interest" description="Disordered" evidence="8">
    <location>
        <begin position="479"/>
        <end position="501"/>
    </location>
</feature>
<dbReference type="Proteomes" id="UP001556367">
    <property type="component" value="Unassembled WGS sequence"/>
</dbReference>
<keyword evidence="3 7" id="KW-0479">Metal-binding</keyword>
<dbReference type="Pfam" id="PF00067">
    <property type="entry name" value="p450"/>
    <property type="match status" value="1"/>
</dbReference>
<evidence type="ECO:0000313" key="11">
    <source>
        <dbReference type="Proteomes" id="UP001556367"/>
    </source>
</evidence>
<organism evidence="10 11">
    <name type="scientific">Hohenbuehelia grisea</name>
    <dbReference type="NCBI Taxonomy" id="104357"/>
    <lineage>
        <taxon>Eukaryota</taxon>
        <taxon>Fungi</taxon>
        <taxon>Dikarya</taxon>
        <taxon>Basidiomycota</taxon>
        <taxon>Agaricomycotina</taxon>
        <taxon>Agaricomycetes</taxon>
        <taxon>Agaricomycetidae</taxon>
        <taxon>Agaricales</taxon>
        <taxon>Pleurotineae</taxon>
        <taxon>Pleurotaceae</taxon>
        <taxon>Hohenbuehelia</taxon>
    </lineage>
</organism>
<keyword evidence="5 7" id="KW-0408">Iron</keyword>
<gene>
    <name evidence="10" type="ORF">HGRIS_009864</name>
</gene>
<dbReference type="SUPFAM" id="SSF48264">
    <property type="entry name" value="Cytochrome P450"/>
    <property type="match status" value="1"/>
</dbReference>
<keyword evidence="9" id="KW-0472">Membrane</keyword>
<dbReference type="EMBL" id="JASNQZ010000012">
    <property type="protein sequence ID" value="KAL0949828.1"/>
    <property type="molecule type" value="Genomic_DNA"/>
</dbReference>
<evidence type="ECO:0000256" key="6">
    <source>
        <dbReference type="ARBA" id="ARBA00023033"/>
    </source>
</evidence>
<comment type="caution">
    <text evidence="10">The sequence shown here is derived from an EMBL/GenBank/DDBJ whole genome shotgun (WGS) entry which is preliminary data.</text>
</comment>
<evidence type="ECO:0000256" key="3">
    <source>
        <dbReference type="ARBA" id="ARBA00022723"/>
    </source>
</evidence>
<dbReference type="PRINTS" id="PR00463">
    <property type="entry name" value="EP450I"/>
</dbReference>
<accession>A0ABR3J2V2</accession>
<comment type="similarity">
    <text evidence="2 7">Belongs to the cytochrome P450 family.</text>
</comment>
<evidence type="ECO:0008006" key="12">
    <source>
        <dbReference type="Google" id="ProtNLM"/>
    </source>
</evidence>
<dbReference type="InterPro" id="IPR001128">
    <property type="entry name" value="Cyt_P450"/>
</dbReference>
<dbReference type="InterPro" id="IPR017972">
    <property type="entry name" value="Cyt_P450_CS"/>
</dbReference>
<evidence type="ECO:0000256" key="4">
    <source>
        <dbReference type="ARBA" id="ARBA00023002"/>
    </source>
</evidence>
<keyword evidence="4 7" id="KW-0560">Oxidoreductase</keyword>
<evidence type="ECO:0000256" key="9">
    <source>
        <dbReference type="SAM" id="Phobius"/>
    </source>
</evidence>
<sequence length="501" mass="56537">MEQSAVYYALAGVVGLFFLINKWLDYTTPNLNHIPAVGHSGRFTSFLSALKFLADAKGVLLEGVEKYKGAPFKVAFLNKWMVIVSDQKMIDEIRQGREEELSFHAATDEALQIPYTLGPEFSSEHYHIQVVRAPLTRNLAARFADIQDEVARSFEDNVKFNQGDEWISLPAMDTVLQVVCRTSNRLFVGLPLCRNSDYCDLNIAFTMDVAIASMKINVFPQFLHPIVGPLFSPSAHLRKRASKHLTPLIQERMDADELHGVDREDRPNDMITWLLDEAPPSEKVAEKIAMRILVVNFAAIHTSSMSFTQALYYLAANPQYIAPLREEVESVIAEDGWSKAAVGKMWRIDSFLRESGRDTGLGIVSMGRVVKTSPGYTFSNGTYLPKGTFLNVASDAVHHSEEHYSNALDFNPFRFSDLREDGQQLKHQMVNTNNEYVFFGHGRHACPGRFFASNELKTMLAHVVLNYDVKLKDGILPPRQNFGANSSPDRKAHVMFRKRQL</sequence>
<evidence type="ECO:0000256" key="1">
    <source>
        <dbReference type="ARBA" id="ARBA00001971"/>
    </source>
</evidence>
<keyword evidence="9" id="KW-0812">Transmembrane</keyword>
<evidence type="ECO:0000256" key="7">
    <source>
        <dbReference type="RuleBase" id="RU000461"/>
    </source>
</evidence>
<name>A0ABR3J2V2_9AGAR</name>
<keyword evidence="6 7" id="KW-0503">Monooxygenase</keyword>
<keyword evidence="7" id="KW-0349">Heme</keyword>
<reference evidence="11" key="1">
    <citation type="submission" date="2024-06" db="EMBL/GenBank/DDBJ databases">
        <title>Multi-omics analyses provide insights into the biosynthesis of the anticancer antibiotic pleurotin in Hohenbuehelia grisea.</title>
        <authorList>
            <person name="Weaver J.A."/>
            <person name="Alberti F."/>
        </authorList>
    </citation>
    <scope>NUCLEOTIDE SEQUENCE [LARGE SCALE GENOMIC DNA]</scope>
    <source>
        <strain evidence="11">T-177</strain>
    </source>
</reference>
<dbReference type="InterPro" id="IPR036396">
    <property type="entry name" value="Cyt_P450_sf"/>
</dbReference>
<proteinExistence type="inferred from homology"/>
<dbReference type="InterPro" id="IPR002401">
    <property type="entry name" value="Cyt_P450_E_grp-I"/>
</dbReference>
<feature type="transmembrane region" description="Helical" evidence="9">
    <location>
        <begin position="6"/>
        <end position="24"/>
    </location>
</feature>
<dbReference type="CDD" id="cd11041">
    <property type="entry name" value="CYP503A1-like"/>
    <property type="match status" value="1"/>
</dbReference>
<evidence type="ECO:0000256" key="2">
    <source>
        <dbReference type="ARBA" id="ARBA00010617"/>
    </source>
</evidence>
<dbReference type="PANTHER" id="PTHR46206:SF6">
    <property type="entry name" value="CYTOCHROME P450 MONOOXYGENASE AN1598-RELATED"/>
    <property type="match status" value="1"/>
</dbReference>
<evidence type="ECO:0000256" key="5">
    <source>
        <dbReference type="ARBA" id="ARBA00023004"/>
    </source>
</evidence>
<dbReference type="Gene3D" id="1.10.630.10">
    <property type="entry name" value="Cytochrome P450"/>
    <property type="match status" value="1"/>
</dbReference>
<evidence type="ECO:0000313" key="10">
    <source>
        <dbReference type="EMBL" id="KAL0949828.1"/>
    </source>
</evidence>
<keyword evidence="11" id="KW-1185">Reference proteome</keyword>
<dbReference type="PANTHER" id="PTHR46206">
    <property type="entry name" value="CYTOCHROME P450"/>
    <property type="match status" value="1"/>
</dbReference>
<dbReference type="PROSITE" id="PS00086">
    <property type="entry name" value="CYTOCHROME_P450"/>
    <property type="match status" value="1"/>
</dbReference>
<protein>
    <recommendedName>
        <fullName evidence="12">Cytochrome P450</fullName>
    </recommendedName>
</protein>
<keyword evidence="9" id="KW-1133">Transmembrane helix</keyword>
<evidence type="ECO:0000256" key="8">
    <source>
        <dbReference type="SAM" id="MobiDB-lite"/>
    </source>
</evidence>
<comment type="cofactor">
    <cofactor evidence="1">
        <name>heme</name>
        <dbReference type="ChEBI" id="CHEBI:30413"/>
    </cofactor>
</comment>